<dbReference type="Proteomes" id="UP000095767">
    <property type="component" value="Unassembled WGS sequence"/>
</dbReference>
<evidence type="ECO:0000313" key="2">
    <source>
        <dbReference type="Proteomes" id="UP000095767"/>
    </source>
</evidence>
<keyword evidence="2" id="KW-1185">Reference proteome</keyword>
<reference evidence="1 2" key="1">
    <citation type="submission" date="2016-09" db="EMBL/GenBank/DDBJ databases">
        <title>The draft genome of Dichanthelium oligosanthes: A C3 panicoid grass species.</title>
        <authorList>
            <person name="Studer A.J."/>
            <person name="Schnable J.C."/>
            <person name="Brutnell T.P."/>
        </authorList>
    </citation>
    <scope>NUCLEOTIDE SEQUENCE [LARGE SCALE GENOMIC DNA]</scope>
    <source>
        <strain evidence="2">cv. Kellogg 1175</strain>
        <tissue evidence="1">Leaf</tissue>
    </source>
</reference>
<protein>
    <submittedName>
        <fullName evidence="1">Uncharacterized protein</fullName>
    </submittedName>
</protein>
<accession>A0A1E5V135</accession>
<comment type="caution">
    <text evidence="1">The sequence shown here is derived from an EMBL/GenBank/DDBJ whole genome shotgun (WGS) entry which is preliminary data.</text>
</comment>
<name>A0A1E5V135_9POAL</name>
<dbReference type="OrthoDB" id="10482144at2759"/>
<sequence length="54" mass="5916">MGVSAQADSCTVDPFPKCLDRCVRPGLCNKCCQGMGYPRGQCSVLTCFCCNYRE</sequence>
<gene>
    <name evidence="1" type="ORF">BAE44_0020152</name>
</gene>
<organism evidence="1 2">
    <name type="scientific">Dichanthelium oligosanthes</name>
    <dbReference type="NCBI Taxonomy" id="888268"/>
    <lineage>
        <taxon>Eukaryota</taxon>
        <taxon>Viridiplantae</taxon>
        <taxon>Streptophyta</taxon>
        <taxon>Embryophyta</taxon>
        <taxon>Tracheophyta</taxon>
        <taxon>Spermatophyta</taxon>
        <taxon>Magnoliopsida</taxon>
        <taxon>Liliopsida</taxon>
        <taxon>Poales</taxon>
        <taxon>Poaceae</taxon>
        <taxon>PACMAD clade</taxon>
        <taxon>Panicoideae</taxon>
        <taxon>Panicodae</taxon>
        <taxon>Paniceae</taxon>
        <taxon>Dichantheliinae</taxon>
        <taxon>Dichanthelium</taxon>
    </lineage>
</organism>
<dbReference type="AlphaFoldDB" id="A0A1E5V135"/>
<dbReference type="EMBL" id="LWDX02055452">
    <property type="protein sequence ID" value="OEL18831.1"/>
    <property type="molecule type" value="Genomic_DNA"/>
</dbReference>
<proteinExistence type="predicted"/>
<evidence type="ECO:0000313" key="1">
    <source>
        <dbReference type="EMBL" id="OEL18831.1"/>
    </source>
</evidence>